<dbReference type="NCBIfam" id="TIGR00652">
    <property type="entry name" value="DapF"/>
    <property type="match status" value="1"/>
</dbReference>
<keyword evidence="3" id="KW-0457">Lysine biosynthesis</keyword>
<evidence type="ECO:0000256" key="3">
    <source>
        <dbReference type="HAMAP-Rule" id="MF_00197"/>
    </source>
</evidence>
<comment type="caution">
    <text evidence="3">Lacks conserved residue(s) required for the propagation of feature annotation.</text>
</comment>
<dbReference type="GO" id="GO:0008837">
    <property type="term" value="F:diaminopimelate epimerase activity"/>
    <property type="evidence" value="ECO:0007669"/>
    <property type="project" value="UniProtKB-UniRule"/>
</dbReference>
<comment type="catalytic activity">
    <reaction evidence="3">
        <text>(2S,6S)-2,6-diaminopimelate = meso-2,6-diaminopimelate</text>
        <dbReference type="Rhea" id="RHEA:15393"/>
        <dbReference type="ChEBI" id="CHEBI:57609"/>
        <dbReference type="ChEBI" id="CHEBI:57791"/>
        <dbReference type="EC" id="5.1.1.7"/>
    </reaction>
</comment>
<dbReference type="InterPro" id="IPR001653">
    <property type="entry name" value="DAP_epimerase_DapF"/>
</dbReference>
<evidence type="ECO:0000256" key="1">
    <source>
        <dbReference type="ARBA" id="ARBA00010219"/>
    </source>
</evidence>
<organism evidence="5 6">
    <name type="scientific">Eiseniibacteriota bacterium</name>
    <dbReference type="NCBI Taxonomy" id="2212470"/>
    <lineage>
        <taxon>Bacteria</taxon>
        <taxon>Candidatus Eiseniibacteriota</taxon>
    </lineage>
</organism>
<accession>A0A538U8B3</accession>
<dbReference type="HAMAP" id="MF_00197">
    <property type="entry name" value="DAP_epimerase"/>
    <property type="match status" value="1"/>
</dbReference>
<keyword evidence="3" id="KW-0028">Amino-acid biosynthesis</keyword>
<feature type="active site" description="Proton acceptor" evidence="3">
    <location>
        <position position="213"/>
    </location>
</feature>
<dbReference type="UniPathway" id="UPA00034">
    <property type="reaction ID" value="UER00025"/>
</dbReference>
<name>A0A538U8B3_UNCEI</name>
<dbReference type="AlphaFoldDB" id="A0A538U8B3"/>
<comment type="function">
    <text evidence="3">Catalyzes the stereoinversion of LL-2,6-diaminopimelate (L,L-DAP) to meso-diaminopimelate (meso-DAP), a precursor of L-lysine and an essential component of the bacterial peptidoglycan.</text>
</comment>
<sequence length="281" mass="29375">MTIPFLKMHGAANDFVVVDHRSPFLPPPGPELEALLRRVCDRRRGVGADGVLLLEREAGQDFAMRYFNADGRPAEFCGNGARCLARRALDLGLGTGGQVRFLTAAGPMSARPSPTGAGIELAFGLVDGAGPVEILCAAGRSFAGRRSRVGVPHLVVPVERVEAVPVAEWGAALRHHEGFGPAGTNVDFVTRLAPGRVALRTYERGVEGETLACGSGAMAAALWAVAEGDVPPIAVMTAGGDELRVGLTAAGSRWEVTLTGPAEVAYAGEWNEPARTSMARA</sequence>
<dbReference type="EMBL" id="VBPB01000121">
    <property type="protein sequence ID" value="TMQ72107.1"/>
    <property type="molecule type" value="Genomic_DNA"/>
</dbReference>
<dbReference type="GO" id="GO:0005829">
    <property type="term" value="C:cytosol"/>
    <property type="evidence" value="ECO:0007669"/>
    <property type="project" value="TreeGrafter"/>
</dbReference>
<comment type="pathway">
    <text evidence="3">Amino-acid biosynthesis; L-lysine biosynthesis via DAP pathway; DL-2,6-diaminopimelate from LL-2,6-diaminopimelate: step 1/1.</text>
</comment>
<proteinExistence type="inferred from homology"/>
<comment type="caution">
    <text evidence="5">The sequence shown here is derived from an EMBL/GenBank/DDBJ whole genome shotgun (WGS) entry which is preliminary data.</text>
</comment>
<feature type="binding site" evidence="3">
    <location>
        <position position="68"/>
    </location>
    <ligand>
        <name>substrate</name>
    </ligand>
</feature>
<feature type="binding site" evidence="3">
    <location>
        <position position="185"/>
    </location>
    <ligand>
        <name>substrate</name>
    </ligand>
</feature>
<dbReference type="PANTHER" id="PTHR31689">
    <property type="entry name" value="DIAMINOPIMELATE EPIMERASE, CHLOROPLASTIC"/>
    <property type="match status" value="1"/>
</dbReference>
<reference evidence="5 6" key="1">
    <citation type="journal article" date="2019" name="Nat. Microbiol.">
        <title>Mediterranean grassland soil C-N compound turnover is dependent on rainfall and depth, and is mediated by genomically divergent microorganisms.</title>
        <authorList>
            <person name="Diamond S."/>
            <person name="Andeer P.F."/>
            <person name="Li Z."/>
            <person name="Crits-Christoph A."/>
            <person name="Burstein D."/>
            <person name="Anantharaman K."/>
            <person name="Lane K.R."/>
            <person name="Thomas B.C."/>
            <person name="Pan C."/>
            <person name="Northen T.R."/>
            <person name="Banfield J.F."/>
        </authorList>
    </citation>
    <scope>NUCLEOTIDE SEQUENCE [LARGE SCALE GENOMIC DNA]</scope>
    <source>
        <strain evidence="5">WS_11</strain>
    </source>
</reference>
<evidence type="ECO:0000256" key="4">
    <source>
        <dbReference type="NCBIfam" id="TIGR00652"/>
    </source>
</evidence>
<dbReference type="SUPFAM" id="SSF54506">
    <property type="entry name" value="Diaminopimelate epimerase-like"/>
    <property type="match status" value="2"/>
</dbReference>
<dbReference type="Pfam" id="PF01678">
    <property type="entry name" value="DAP_epimerase"/>
    <property type="match status" value="2"/>
</dbReference>
<feature type="binding site" evidence="3">
    <location>
        <begin position="214"/>
        <end position="215"/>
    </location>
    <ligand>
        <name>substrate</name>
    </ligand>
</feature>
<feature type="site" description="Could be important to modulate the pK values of the two catalytic cysteine residues" evidence="3">
    <location>
        <position position="153"/>
    </location>
</feature>
<feature type="binding site" evidence="3">
    <location>
        <begin position="78"/>
        <end position="79"/>
    </location>
    <ligand>
        <name>substrate</name>
    </ligand>
</feature>
<comment type="subunit">
    <text evidence="3">Homodimer.</text>
</comment>
<gene>
    <name evidence="3" type="primary">dapF</name>
    <name evidence="5" type="ORF">E6K81_08370</name>
</gene>
<dbReference type="GO" id="GO:0009089">
    <property type="term" value="P:lysine biosynthetic process via diaminopimelate"/>
    <property type="evidence" value="ECO:0007669"/>
    <property type="project" value="UniProtKB-UniRule"/>
</dbReference>
<evidence type="ECO:0000256" key="2">
    <source>
        <dbReference type="ARBA" id="ARBA00023235"/>
    </source>
</evidence>
<feature type="site" description="Could be important to modulate the pK values of the two catalytic cysteine residues" evidence="3">
    <location>
        <position position="203"/>
    </location>
</feature>
<dbReference type="EC" id="5.1.1.7" evidence="3 4"/>
<comment type="subcellular location">
    <subcellularLocation>
        <location evidence="3">Cytoplasm</location>
    </subcellularLocation>
</comment>
<dbReference type="Gene3D" id="3.10.310.10">
    <property type="entry name" value="Diaminopimelate Epimerase, Chain A, domain 1"/>
    <property type="match status" value="2"/>
</dbReference>
<dbReference type="Proteomes" id="UP000319771">
    <property type="component" value="Unassembled WGS sequence"/>
</dbReference>
<protein>
    <recommendedName>
        <fullName evidence="3 4">Diaminopimelate epimerase</fullName>
        <shortName evidence="3">DAP epimerase</shortName>
        <ecNumber evidence="3 4">5.1.1.7</ecNumber>
    </recommendedName>
    <alternativeName>
        <fullName evidence="3">PLP-independent amino acid racemase</fullName>
    </alternativeName>
</protein>
<comment type="similarity">
    <text evidence="1 3">Belongs to the diaminopimelate epimerase family.</text>
</comment>
<evidence type="ECO:0000313" key="5">
    <source>
        <dbReference type="EMBL" id="TMQ72107.1"/>
    </source>
</evidence>
<evidence type="ECO:0000313" key="6">
    <source>
        <dbReference type="Proteomes" id="UP000319771"/>
    </source>
</evidence>
<keyword evidence="3" id="KW-0963">Cytoplasm</keyword>
<feature type="binding site" evidence="3">
    <location>
        <position position="13"/>
    </location>
    <ligand>
        <name>substrate</name>
    </ligand>
</feature>
<feature type="binding site" evidence="3">
    <location>
        <begin position="203"/>
        <end position="204"/>
    </location>
    <ligand>
        <name>substrate</name>
    </ligand>
</feature>
<feature type="active site" description="Proton donor" evidence="3">
    <location>
        <position position="77"/>
    </location>
</feature>
<dbReference type="PANTHER" id="PTHR31689:SF0">
    <property type="entry name" value="DIAMINOPIMELATE EPIMERASE"/>
    <property type="match status" value="1"/>
</dbReference>
<keyword evidence="2 3" id="KW-0413">Isomerase</keyword>